<gene>
    <name evidence="4" type="ORF">EVC35_01875</name>
</gene>
<dbReference type="AlphaFoldDB" id="A0AAJ1VLR2"/>
<organism evidence="4 5">
    <name type="scientific">Oenococcus sicerae</name>
    <dbReference type="NCBI Taxonomy" id="2203724"/>
    <lineage>
        <taxon>Bacteria</taxon>
        <taxon>Bacillati</taxon>
        <taxon>Bacillota</taxon>
        <taxon>Bacilli</taxon>
        <taxon>Lactobacillales</taxon>
        <taxon>Lactobacillaceae</taxon>
        <taxon>Oenococcus</taxon>
    </lineage>
</organism>
<evidence type="ECO:0000259" key="3">
    <source>
        <dbReference type="PROSITE" id="PS51782"/>
    </source>
</evidence>
<evidence type="ECO:0000256" key="2">
    <source>
        <dbReference type="SAM" id="Phobius"/>
    </source>
</evidence>
<dbReference type="PANTHER" id="PTHR33734:SF22">
    <property type="entry name" value="MEMBRANE-BOUND LYTIC MUREIN TRANSGLYCOSYLASE D"/>
    <property type="match status" value="1"/>
</dbReference>
<protein>
    <submittedName>
        <fullName evidence="4">LysM domain-containing protein</fullName>
    </submittedName>
</protein>
<dbReference type="Pfam" id="PF01476">
    <property type="entry name" value="LysM"/>
    <property type="match status" value="1"/>
</dbReference>
<keyword evidence="2" id="KW-0812">Transmembrane</keyword>
<dbReference type="Proteomes" id="UP001167919">
    <property type="component" value="Unassembled WGS sequence"/>
</dbReference>
<reference evidence="4" key="1">
    <citation type="submission" date="2019-01" db="EMBL/GenBank/DDBJ databases">
        <title>Oenococcus sicerae UCMA17102.</title>
        <authorList>
            <person name="Cousin F.J."/>
            <person name="Le Guellec R."/>
            <person name="Cretenet M."/>
        </authorList>
    </citation>
    <scope>NUCLEOTIDE SEQUENCE</scope>
    <source>
        <strain evidence="4">UCMA17102</strain>
    </source>
</reference>
<feature type="compositionally biased region" description="Low complexity" evidence="1">
    <location>
        <begin position="58"/>
        <end position="91"/>
    </location>
</feature>
<feature type="compositionally biased region" description="Polar residues" evidence="1">
    <location>
        <begin position="126"/>
        <end position="139"/>
    </location>
</feature>
<evidence type="ECO:0000313" key="5">
    <source>
        <dbReference type="Proteomes" id="UP001167919"/>
    </source>
</evidence>
<feature type="compositionally biased region" description="Polar residues" evidence="1">
    <location>
        <begin position="148"/>
        <end position="173"/>
    </location>
</feature>
<dbReference type="EMBL" id="SDWY01000001">
    <property type="protein sequence ID" value="MDN6899753.1"/>
    <property type="molecule type" value="Genomic_DNA"/>
</dbReference>
<dbReference type="PROSITE" id="PS51782">
    <property type="entry name" value="LYSM"/>
    <property type="match status" value="1"/>
</dbReference>
<feature type="compositionally biased region" description="Polar residues" evidence="1">
    <location>
        <begin position="92"/>
        <end position="118"/>
    </location>
</feature>
<dbReference type="InterPro" id="IPR036779">
    <property type="entry name" value="LysM_dom_sf"/>
</dbReference>
<dbReference type="SUPFAM" id="SSF54106">
    <property type="entry name" value="LysM domain"/>
    <property type="match status" value="1"/>
</dbReference>
<feature type="region of interest" description="Disordered" evidence="1">
    <location>
        <begin position="238"/>
        <end position="292"/>
    </location>
</feature>
<evidence type="ECO:0000256" key="1">
    <source>
        <dbReference type="SAM" id="MobiDB-lite"/>
    </source>
</evidence>
<feature type="domain" description="LysM" evidence="3">
    <location>
        <begin position="288"/>
        <end position="332"/>
    </location>
</feature>
<name>A0AAJ1VLR2_9LACO</name>
<accession>A0AAJ1VLR2</accession>
<feature type="compositionally biased region" description="Low complexity" evidence="1">
    <location>
        <begin position="239"/>
        <end position="289"/>
    </location>
</feature>
<keyword evidence="2" id="KW-0472">Membrane</keyword>
<dbReference type="InterPro" id="IPR018392">
    <property type="entry name" value="LysM"/>
</dbReference>
<keyword evidence="2" id="KW-1133">Transmembrane helix</keyword>
<dbReference type="Gene3D" id="3.10.350.10">
    <property type="entry name" value="LysM domain"/>
    <property type="match status" value="1"/>
</dbReference>
<dbReference type="RefSeq" id="WP_301710955.1">
    <property type="nucleotide sequence ID" value="NZ_SDWY01000001.1"/>
</dbReference>
<feature type="region of interest" description="Disordered" evidence="1">
    <location>
        <begin position="1"/>
        <end position="198"/>
    </location>
</feature>
<dbReference type="SMART" id="SM00257">
    <property type="entry name" value="LysM"/>
    <property type="match status" value="1"/>
</dbReference>
<dbReference type="CDD" id="cd00118">
    <property type="entry name" value="LysM"/>
    <property type="match status" value="1"/>
</dbReference>
<feature type="compositionally biased region" description="Basic and acidic residues" evidence="1">
    <location>
        <begin position="9"/>
        <end position="20"/>
    </location>
</feature>
<comment type="caution">
    <text evidence="4">The sequence shown here is derived from an EMBL/GenBank/DDBJ whole genome shotgun (WGS) entry which is preliminary data.</text>
</comment>
<dbReference type="PANTHER" id="PTHR33734">
    <property type="entry name" value="LYSM DOMAIN-CONTAINING GPI-ANCHORED PROTEIN 2"/>
    <property type="match status" value="1"/>
</dbReference>
<feature type="transmembrane region" description="Helical" evidence="2">
    <location>
        <begin position="205"/>
        <end position="227"/>
    </location>
</feature>
<proteinExistence type="predicted"/>
<sequence>MSDFQPYNPDKDNNSEEADSRSFSPSSSANKDSLDDMKSYQPFVPDSRFTAQNSESTFAQQAADASSASESDFQSFSRPSSLSTSDDSLFSQPMSSQTTDDPNFQFENNNKQNVFQNFEDSDKTVDSQAPTSFFSSNPYRNFDEQEQQKPLSRASQESEASQNFGQPRNSYNPTDYPKKDQTNIPRTRSKSKSSKTMLSRLSGKAVLTLVAITIIILLANPVIGAIVNRGQNNDKVVNSASSVSKTSSQSSSSTSSNSTQSSSSTSSTASESSSSSAQSSSSSAATTSSYTVKSGDTPYHIASVYGMTVTELYSLNGLATGATLVPGQVLKVNGN</sequence>
<evidence type="ECO:0000313" key="4">
    <source>
        <dbReference type="EMBL" id="MDN6899753.1"/>
    </source>
</evidence>